<dbReference type="PANTHER" id="PTHR42951">
    <property type="entry name" value="METALLO-BETA-LACTAMASE DOMAIN-CONTAINING"/>
    <property type="match status" value="1"/>
</dbReference>
<dbReference type="CDD" id="cd07721">
    <property type="entry name" value="yflN-like_MBL-fold"/>
    <property type="match status" value="1"/>
</dbReference>
<sequence>MGVDEVTPGIWMLTFAAGQAYVLRRAHGWMLVDTGLPAHAGDVLDALAGLGAGPRDVRDIVLTHSHLDHAGSAADLADATGARVLAGAADAPVIRGDVPEPPPVLEEWEVPLYEEVHARIGIPPRTPVRPCRVDRELGEGDVLDWDEEVRVVEVPGHTAGSIALHLTRSGVLFTGDTIANMGGISPSVFHVDRPRAVASFLRQATLHVDTACFGHGAPLVGGAGEALREAAAALGGPTPAG</sequence>
<dbReference type="PANTHER" id="PTHR42951:SF17">
    <property type="entry name" value="METALLO-BETA-LACTAMASE DOMAIN-CONTAINING PROTEIN"/>
    <property type="match status" value="1"/>
</dbReference>
<dbReference type="EMBL" id="BNBD01000015">
    <property type="protein sequence ID" value="GHF66292.1"/>
    <property type="molecule type" value="Genomic_DNA"/>
</dbReference>
<reference evidence="2" key="1">
    <citation type="journal article" date="2014" name="Int. J. Syst. Evol. Microbiol.">
        <title>Complete genome sequence of Corynebacterium casei LMG S-19264T (=DSM 44701T), isolated from a smear-ripened cheese.</title>
        <authorList>
            <consortium name="US DOE Joint Genome Institute (JGI-PGF)"/>
            <person name="Walter F."/>
            <person name="Albersmeier A."/>
            <person name="Kalinowski J."/>
            <person name="Ruckert C."/>
        </authorList>
    </citation>
    <scope>NUCLEOTIDE SEQUENCE</scope>
    <source>
        <strain evidence="2">JCM 4059</strain>
    </source>
</reference>
<comment type="caution">
    <text evidence="2">The sequence shown here is derived from an EMBL/GenBank/DDBJ whole genome shotgun (WGS) entry which is preliminary data.</text>
</comment>
<evidence type="ECO:0000313" key="2">
    <source>
        <dbReference type="EMBL" id="GHF66292.1"/>
    </source>
</evidence>
<dbReference type="Proteomes" id="UP000638313">
    <property type="component" value="Unassembled WGS sequence"/>
</dbReference>
<accession>A0A919EEP5</accession>
<reference evidence="2" key="2">
    <citation type="submission" date="2020-09" db="EMBL/GenBank/DDBJ databases">
        <authorList>
            <person name="Sun Q."/>
            <person name="Ohkuma M."/>
        </authorList>
    </citation>
    <scope>NUCLEOTIDE SEQUENCE</scope>
    <source>
        <strain evidence="2">JCM 4059</strain>
    </source>
</reference>
<organism evidence="2 3">
    <name type="scientific">Streptomyces mashuensis</name>
    <dbReference type="NCBI Taxonomy" id="33904"/>
    <lineage>
        <taxon>Bacteria</taxon>
        <taxon>Bacillati</taxon>
        <taxon>Actinomycetota</taxon>
        <taxon>Actinomycetes</taxon>
        <taxon>Kitasatosporales</taxon>
        <taxon>Streptomycetaceae</taxon>
        <taxon>Streptomyces</taxon>
    </lineage>
</organism>
<proteinExistence type="predicted"/>
<evidence type="ECO:0000313" key="3">
    <source>
        <dbReference type="Proteomes" id="UP000638313"/>
    </source>
</evidence>
<keyword evidence="3" id="KW-1185">Reference proteome</keyword>
<dbReference type="Pfam" id="PF00753">
    <property type="entry name" value="Lactamase_B"/>
    <property type="match status" value="1"/>
</dbReference>
<dbReference type="AlphaFoldDB" id="A0A919EEP5"/>
<dbReference type="Gene3D" id="3.60.15.10">
    <property type="entry name" value="Ribonuclease Z/Hydroxyacylglutathione hydrolase-like"/>
    <property type="match status" value="1"/>
</dbReference>
<dbReference type="SMART" id="SM00849">
    <property type="entry name" value="Lactamase_B"/>
    <property type="match status" value="1"/>
</dbReference>
<protein>
    <submittedName>
        <fullName evidence="2">MBL fold metallo-hydrolase</fullName>
    </submittedName>
</protein>
<dbReference type="InterPro" id="IPR050855">
    <property type="entry name" value="NDM-1-like"/>
</dbReference>
<evidence type="ECO:0000259" key="1">
    <source>
        <dbReference type="SMART" id="SM00849"/>
    </source>
</evidence>
<feature type="domain" description="Metallo-beta-lactamase" evidence="1">
    <location>
        <begin position="17"/>
        <end position="215"/>
    </location>
</feature>
<dbReference type="SUPFAM" id="SSF56281">
    <property type="entry name" value="Metallo-hydrolase/oxidoreductase"/>
    <property type="match status" value="1"/>
</dbReference>
<gene>
    <name evidence="2" type="ORF">GCM10010218_54790</name>
</gene>
<dbReference type="InterPro" id="IPR001279">
    <property type="entry name" value="Metallo-B-lactamas"/>
</dbReference>
<dbReference type="InterPro" id="IPR036866">
    <property type="entry name" value="RibonucZ/Hydroxyglut_hydro"/>
</dbReference>
<name>A0A919EEP5_9ACTN</name>